<name>K1VDX3_TRIAC</name>
<reference evidence="2 3" key="1">
    <citation type="journal article" date="2012" name="Eukaryot. Cell">
        <title>Genome sequence of the Trichosporon asahii environmental strain CBS 8904.</title>
        <authorList>
            <person name="Yang R.Y."/>
            <person name="Li H.T."/>
            <person name="Zhu H."/>
            <person name="Zhou G.P."/>
            <person name="Wang M."/>
            <person name="Wang L."/>
        </authorList>
    </citation>
    <scope>NUCLEOTIDE SEQUENCE [LARGE SCALE GENOMIC DNA]</scope>
    <source>
        <strain evidence="2 3">CBS 8904</strain>
    </source>
</reference>
<dbReference type="Proteomes" id="UP000006757">
    <property type="component" value="Unassembled WGS sequence"/>
</dbReference>
<protein>
    <submittedName>
        <fullName evidence="2">Uncharacterized protein</fullName>
    </submittedName>
</protein>
<proteinExistence type="predicted"/>
<feature type="transmembrane region" description="Helical" evidence="1">
    <location>
        <begin position="7"/>
        <end position="30"/>
    </location>
</feature>
<evidence type="ECO:0000256" key="1">
    <source>
        <dbReference type="SAM" id="Phobius"/>
    </source>
</evidence>
<accession>K1VDX3</accession>
<dbReference type="AlphaFoldDB" id="K1VDX3"/>
<comment type="caution">
    <text evidence="2">The sequence shown here is derived from an EMBL/GenBank/DDBJ whole genome shotgun (WGS) entry which is preliminary data.</text>
</comment>
<gene>
    <name evidence="2" type="ORF">A1Q2_08498</name>
</gene>
<evidence type="ECO:0000313" key="2">
    <source>
        <dbReference type="EMBL" id="EKC97216.1"/>
    </source>
</evidence>
<sequence>MPLLETISVVAVLIAVTGTVGTVTISFVWLDPSLGHPLPAGAGYADRDWSPLQ</sequence>
<organism evidence="2 3">
    <name type="scientific">Trichosporon asahii var. asahii (strain CBS 8904)</name>
    <name type="common">Yeast</name>
    <dbReference type="NCBI Taxonomy" id="1220162"/>
    <lineage>
        <taxon>Eukaryota</taxon>
        <taxon>Fungi</taxon>
        <taxon>Dikarya</taxon>
        <taxon>Basidiomycota</taxon>
        <taxon>Agaricomycotina</taxon>
        <taxon>Tremellomycetes</taxon>
        <taxon>Trichosporonales</taxon>
        <taxon>Trichosporonaceae</taxon>
        <taxon>Trichosporon</taxon>
    </lineage>
</organism>
<keyword evidence="1" id="KW-0812">Transmembrane</keyword>
<keyword evidence="1" id="KW-0472">Membrane</keyword>
<dbReference type="EMBL" id="AMBO01000419">
    <property type="protein sequence ID" value="EKC97216.1"/>
    <property type="molecule type" value="Genomic_DNA"/>
</dbReference>
<evidence type="ECO:0000313" key="3">
    <source>
        <dbReference type="Proteomes" id="UP000006757"/>
    </source>
</evidence>
<dbReference type="HOGENOM" id="CLU_3070364_0_0_1"/>
<keyword evidence="1" id="KW-1133">Transmembrane helix</keyword>
<dbReference type="InParanoid" id="K1VDX3"/>
<keyword evidence="3" id="KW-1185">Reference proteome</keyword>